<dbReference type="CDD" id="cd04301">
    <property type="entry name" value="NAT_SF"/>
    <property type="match status" value="1"/>
</dbReference>
<gene>
    <name evidence="2" type="ORF">MPH_03127</name>
</gene>
<dbReference type="OrthoDB" id="2744543at2759"/>
<dbReference type="AlphaFoldDB" id="K2SA15"/>
<feature type="domain" description="N-acetyltransferase" evidence="1">
    <location>
        <begin position="94"/>
        <end position="229"/>
    </location>
</feature>
<reference evidence="2 3" key="1">
    <citation type="journal article" date="2012" name="BMC Genomics">
        <title>Tools to kill: Genome of one of the most destructive plant pathogenic fungi Macrophomina phaseolina.</title>
        <authorList>
            <person name="Islam M.S."/>
            <person name="Haque M.S."/>
            <person name="Islam M.M."/>
            <person name="Emdad E.M."/>
            <person name="Halim A."/>
            <person name="Hossen Q.M.M."/>
            <person name="Hossain M.Z."/>
            <person name="Ahmed B."/>
            <person name="Rahim S."/>
            <person name="Rahman M.S."/>
            <person name="Alam M.M."/>
            <person name="Hou S."/>
            <person name="Wan X."/>
            <person name="Saito J.A."/>
            <person name="Alam M."/>
        </authorList>
    </citation>
    <scope>NUCLEOTIDE SEQUENCE [LARGE SCALE GENOMIC DNA]</scope>
    <source>
        <strain evidence="2 3">MS6</strain>
    </source>
</reference>
<accession>K2SA15</accession>
<dbReference type="Pfam" id="PF13508">
    <property type="entry name" value="Acetyltransf_7"/>
    <property type="match status" value="1"/>
</dbReference>
<dbReference type="InterPro" id="IPR016181">
    <property type="entry name" value="Acyl_CoA_acyltransferase"/>
</dbReference>
<name>K2SA15_MACPH</name>
<dbReference type="VEuPathDB" id="FungiDB:MPH_03127"/>
<dbReference type="GO" id="GO:0016747">
    <property type="term" value="F:acyltransferase activity, transferring groups other than amino-acyl groups"/>
    <property type="evidence" value="ECO:0007669"/>
    <property type="project" value="InterPro"/>
</dbReference>
<sequence>MLLRPATNFDIRPMATLSAKAFIDDPVEAYLYPGRREYPELFVDAQEELLRASFDKGCGAAIVVTLEPSDERWKGSPDIVGFCIFIRTGIWRPRPFIEEPEEPSEDGKDTATAASPAHAMTDLAHYEAFEETCRSKDAKVWTEEGFKLPKARYEFCDLGVDPAFQARGVGRMMVAFIQEKALQEGVPVHTTSSPSGQGFYRKMGFRKVGRWKWCPEPNMEWDVMHWTPTVHRQDGCAAESLNGVV</sequence>
<dbReference type="HOGENOM" id="CLU_060131_3_2_1"/>
<dbReference type="STRING" id="1126212.K2SA15"/>
<dbReference type="PANTHER" id="PTHR42791:SF16">
    <property type="entry name" value="N-ACETYLTRANSFERASE DOMAIN-CONTAINING PROTEIN"/>
    <property type="match status" value="1"/>
</dbReference>
<organism evidence="2 3">
    <name type="scientific">Macrophomina phaseolina (strain MS6)</name>
    <name type="common">Charcoal rot fungus</name>
    <dbReference type="NCBI Taxonomy" id="1126212"/>
    <lineage>
        <taxon>Eukaryota</taxon>
        <taxon>Fungi</taxon>
        <taxon>Dikarya</taxon>
        <taxon>Ascomycota</taxon>
        <taxon>Pezizomycotina</taxon>
        <taxon>Dothideomycetes</taxon>
        <taxon>Dothideomycetes incertae sedis</taxon>
        <taxon>Botryosphaeriales</taxon>
        <taxon>Botryosphaeriaceae</taxon>
        <taxon>Macrophomina</taxon>
    </lineage>
</organism>
<proteinExistence type="predicted"/>
<dbReference type="InParanoid" id="K2SA15"/>
<dbReference type="eggNOG" id="ENOG502SQMB">
    <property type="taxonomic scope" value="Eukaryota"/>
</dbReference>
<dbReference type="PANTHER" id="PTHR42791">
    <property type="entry name" value="GNAT FAMILY ACETYLTRANSFERASE"/>
    <property type="match status" value="1"/>
</dbReference>
<evidence type="ECO:0000259" key="1">
    <source>
        <dbReference type="PROSITE" id="PS51186"/>
    </source>
</evidence>
<dbReference type="Proteomes" id="UP000007129">
    <property type="component" value="Unassembled WGS sequence"/>
</dbReference>
<comment type="caution">
    <text evidence="2">The sequence shown here is derived from an EMBL/GenBank/DDBJ whole genome shotgun (WGS) entry which is preliminary data.</text>
</comment>
<dbReference type="EMBL" id="AHHD01000163">
    <property type="protein sequence ID" value="EKG19264.1"/>
    <property type="molecule type" value="Genomic_DNA"/>
</dbReference>
<dbReference type="SUPFAM" id="SSF55729">
    <property type="entry name" value="Acyl-CoA N-acyltransferases (Nat)"/>
    <property type="match status" value="1"/>
</dbReference>
<dbReference type="InterPro" id="IPR052523">
    <property type="entry name" value="Trichothecene_AcTrans"/>
</dbReference>
<evidence type="ECO:0000313" key="3">
    <source>
        <dbReference type="Proteomes" id="UP000007129"/>
    </source>
</evidence>
<dbReference type="InterPro" id="IPR000182">
    <property type="entry name" value="GNAT_dom"/>
</dbReference>
<dbReference type="PROSITE" id="PS51186">
    <property type="entry name" value="GNAT"/>
    <property type="match status" value="1"/>
</dbReference>
<protein>
    <recommendedName>
        <fullName evidence="1">N-acetyltransferase domain-containing protein</fullName>
    </recommendedName>
</protein>
<dbReference type="Gene3D" id="3.40.630.30">
    <property type="match status" value="1"/>
</dbReference>
<evidence type="ECO:0000313" key="2">
    <source>
        <dbReference type="EMBL" id="EKG19264.1"/>
    </source>
</evidence>